<feature type="region of interest" description="Disordered" evidence="21">
    <location>
        <begin position="1170"/>
        <end position="1195"/>
    </location>
</feature>
<dbReference type="InterPro" id="IPR003598">
    <property type="entry name" value="Ig_sub2"/>
</dbReference>
<dbReference type="InterPro" id="IPR011009">
    <property type="entry name" value="Kinase-like_dom_sf"/>
</dbReference>
<keyword evidence="16" id="KW-0325">Glycoprotein</keyword>
<feature type="compositionally biased region" description="Basic and acidic residues" evidence="21">
    <location>
        <begin position="429"/>
        <end position="459"/>
    </location>
</feature>
<dbReference type="InterPro" id="IPR003599">
    <property type="entry name" value="Ig_sub"/>
</dbReference>
<evidence type="ECO:0000256" key="14">
    <source>
        <dbReference type="ARBA" id="ARBA00023157"/>
    </source>
</evidence>
<dbReference type="EMBL" id="JACKWZ010000269">
    <property type="protein sequence ID" value="KAF9410296.1"/>
    <property type="molecule type" value="Genomic_DNA"/>
</dbReference>
<keyword evidence="6" id="KW-0732">Signal</keyword>
<evidence type="ECO:0000256" key="15">
    <source>
        <dbReference type="ARBA" id="ARBA00023170"/>
    </source>
</evidence>
<name>A0A835GAY9_SPOEX</name>
<dbReference type="GO" id="GO:0007169">
    <property type="term" value="P:cell surface receptor protein tyrosine kinase signaling pathway"/>
    <property type="evidence" value="ECO:0007669"/>
    <property type="project" value="TreeGrafter"/>
</dbReference>
<dbReference type="FunFam" id="2.60.40.10:FF:000016">
    <property type="entry name" value="Fibroblast growth factor receptor"/>
    <property type="match status" value="1"/>
</dbReference>
<dbReference type="Pfam" id="PF07679">
    <property type="entry name" value="I-set"/>
    <property type="match status" value="2"/>
</dbReference>
<evidence type="ECO:0000256" key="10">
    <source>
        <dbReference type="ARBA" id="ARBA00022840"/>
    </source>
</evidence>
<dbReference type="GO" id="GO:0005886">
    <property type="term" value="C:plasma membrane"/>
    <property type="evidence" value="ECO:0007669"/>
    <property type="project" value="TreeGrafter"/>
</dbReference>
<comment type="subcellular location">
    <subcellularLocation>
        <location evidence="1">Membrane</location>
        <topology evidence="1">Single-pass membrane protein</topology>
    </subcellularLocation>
</comment>
<comment type="caution">
    <text evidence="25">The sequence shown here is derived from an EMBL/GenBank/DDBJ whole genome shotgun (WGS) entry which is preliminary data.</text>
</comment>
<dbReference type="AlphaFoldDB" id="A0A835GAY9"/>
<evidence type="ECO:0000313" key="25">
    <source>
        <dbReference type="EMBL" id="KAF9410296.1"/>
    </source>
</evidence>
<evidence type="ECO:0000259" key="23">
    <source>
        <dbReference type="PROSITE" id="PS50011"/>
    </source>
</evidence>
<dbReference type="GO" id="GO:0005524">
    <property type="term" value="F:ATP binding"/>
    <property type="evidence" value="ECO:0007669"/>
    <property type="project" value="UniProtKB-UniRule"/>
</dbReference>
<dbReference type="PROSITE" id="PS50835">
    <property type="entry name" value="IG_LIKE"/>
    <property type="match status" value="3"/>
</dbReference>
<dbReference type="InterPro" id="IPR013783">
    <property type="entry name" value="Ig-like_fold"/>
</dbReference>
<dbReference type="FunFam" id="3.30.200.20:FF:000593">
    <property type="entry name" value="Predicted protein"/>
    <property type="match status" value="1"/>
</dbReference>
<feature type="transmembrane region" description="Helical" evidence="22">
    <location>
        <begin position="766"/>
        <end position="790"/>
    </location>
</feature>
<sequence>MHDTNITQELNDNRSDQPRANTDTHTQNIQRNCEIDELFAQTLQFYSETHPTSRCYIPKQRTSKKLAKIVDYINQVILPDYVIRDIEFPELQTIIYSAAWTAAKVNGSRINLSSTQDRNNPRKDYKPKWQKRLERKIDAIRAKLGRLTHYIQGHRSRKLEIEVNKILRDYRIHTTHEAPNTHLAHYLDTLKQKLSVYKSRLNRYIKCTLRKTQNNKFRNNEKQFYRTLKKSTTNHTTSSNTANTLYPTGENLRSFWAGIWQNPVCHNAEAEWIRAEENQNFSHIEVAVNERLRLTCGLKPSVEKSSVLWYKDGVLIDTQRSRLVQTKQWYRCHTCAEGDRVRDEYQNMTGLKSTRLRIKSFRPKDVGVYSCKVDNDDAKELSLRISQKHNTQDFEGFQADMGESVPPESLSQIRTAALVDNNTLEENATDSKRYSKDDDPDEKGEKDHPNYGHIDEKQEYFPPRFKHPTKLYNMDMKPAGNSIRIRCAAEGNPTPNITWYKNKSTPISRMFFQPSYGKWSMGMEELTKADNGNYTCVVCNILGCIEHTLALHVQERYPSKPYIKERYPGNVTVLVNETATLSCPPVSDLEPYLYWIRPTNYTVHDAEVGPSDMPIPFGDVIEVFIQCFFHGERLYAKPVLTAGADNQTVLVGETARFSCQFLTDMHPSVYWMYFTRDENINNVTVDPSDVKLQQTMVYYDKNKVVTSENPEDKPEQLTIYNVTKEDEGWYVCIALNSLGNTTAKGYLTVLESPPVLEAPDHGKHTLLINILTVVLGAMFFVAAIIVVMICKKLKREKEQKQLAIETARAVIVTHWTKKVTVEKPQMNGSPTATGEALLMPVVKIEKQKLQQVQNTTNDSMMMSEYELPMDIDWEVPRDSLCIGKVLGEGEFGKVVKAECIGILKPGMQSVVAVKMLKEGHTDAEMMALVSEMEMMKMIGKHVNIINLLGCCTQDGPLYVIVEYAPNGNLREFLRNHRPGNRYESPTEDLKEKKTLTQKDLVSFSYQVARGMEYLASRRCIHRDLAARNVLVSDDCILKIADFGLAKDVHSNDYYRKKTEGRLPVRWMAPESLYHKVFTTQTDVWSFGVLLWEIMTLGGTPYPTVPGQYMYQHLSAGHRMEKPPCCSLEIYMLMRECWSFSPGDRPSFTELVEDLDKILTVTANQEYLDLGLPQLDTPPSSYDGSGDESDSDFPFI</sequence>
<feature type="binding site" evidence="20">
    <location>
        <position position="914"/>
    </location>
    <ligand>
        <name>ATP</name>
        <dbReference type="ChEBI" id="CHEBI:30616"/>
    </ligand>
</feature>
<gene>
    <name evidence="25" type="ORF">HW555_010575</name>
</gene>
<keyword evidence="26" id="KW-1185">Reference proteome</keyword>
<dbReference type="InterPro" id="IPR007110">
    <property type="entry name" value="Ig-like_dom"/>
</dbReference>
<protein>
    <recommendedName>
        <fullName evidence="2">receptor protein-tyrosine kinase</fullName>
        <ecNumber evidence="2">2.7.10.1</ecNumber>
    </recommendedName>
</protein>
<dbReference type="GO" id="GO:0004714">
    <property type="term" value="F:transmembrane receptor protein tyrosine kinase activity"/>
    <property type="evidence" value="ECO:0007669"/>
    <property type="project" value="UniProtKB-EC"/>
</dbReference>
<dbReference type="FunFam" id="2.60.40.10:FF:000020">
    <property type="entry name" value="Fibroblast growth factor receptor"/>
    <property type="match status" value="1"/>
</dbReference>
<evidence type="ECO:0000256" key="8">
    <source>
        <dbReference type="ARBA" id="ARBA00022741"/>
    </source>
</evidence>
<evidence type="ECO:0000256" key="12">
    <source>
        <dbReference type="ARBA" id="ARBA00023136"/>
    </source>
</evidence>
<dbReference type="Proteomes" id="UP000648187">
    <property type="component" value="Unassembled WGS sequence"/>
</dbReference>
<feature type="compositionally biased region" description="Polar residues" evidence="21">
    <location>
        <begin position="1"/>
        <end position="10"/>
    </location>
</feature>
<evidence type="ECO:0000256" key="9">
    <source>
        <dbReference type="ARBA" id="ARBA00022777"/>
    </source>
</evidence>
<accession>A0A835GAY9</accession>
<evidence type="ECO:0000256" key="17">
    <source>
        <dbReference type="ARBA" id="ARBA00023319"/>
    </source>
</evidence>
<dbReference type="SUPFAM" id="SSF48726">
    <property type="entry name" value="Immunoglobulin"/>
    <property type="match status" value="4"/>
</dbReference>
<keyword evidence="12 22" id="KW-0472">Membrane</keyword>
<dbReference type="Gene3D" id="2.60.40.10">
    <property type="entry name" value="Immunoglobulins"/>
    <property type="match status" value="4"/>
</dbReference>
<evidence type="ECO:0000256" key="22">
    <source>
        <dbReference type="SAM" id="Phobius"/>
    </source>
</evidence>
<keyword evidence="8 20" id="KW-0547">Nucleotide-binding</keyword>
<dbReference type="CDD" id="cd00096">
    <property type="entry name" value="Ig"/>
    <property type="match status" value="1"/>
</dbReference>
<evidence type="ECO:0000256" key="3">
    <source>
        <dbReference type="ARBA" id="ARBA00022553"/>
    </source>
</evidence>
<evidence type="ECO:0000256" key="1">
    <source>
        <dbReference type="ARBA" id="ARBA00004167"/>
    </source>
</evidence>
<keyword evidence="9" id="KW-0418">Kinase</keyword>
<feature type="non-terminal residue" evidence="25">
    <location>
        <position position="1"/>
    </location>
</feature>
<evidence type="ECO:0000256" key="7">
    <source>
        <dbReference type="ARBA" id="ARBA00022737"/>
    </source>
</evidence>
<reference evidence="25" key="1">
    <citation type="submission" date="2020-08" db="EMBL/GenBank/DDBJ databases">
        <title>Spodoptera exigua strain:BAW_Kor-Di-RS1 Genome sequencing and assembly.</title>
        <authorList>
            <person name="Kim J."/>
            <person name="Nam H.Y."/>
            <person name="Kwon M."/>
            <person name="Choi J.H."/>
            <person name="Cho S.R."/>
            <person name="Kim G.-H."/>
        </authorList>
    </citation>
    <scope>NUCLEOTIDE SEQUENCE</scope>
    <source>
        <strain evidence="25">BAW_Kor-Di-RS1</strain>
        <tissue evidence="25">Whole-body</tissue>
    </source>
</reference>
<evidence type="ECO:0000256" key="21">
    <source>
        <dbReference type="SAM" id="MobiDB-lite"/>
    </source>
</evidence>
<keyword evidence="17" id="KW-0393">Immunoglobulin domain</keyword>
<evidence type="ECO:0000256" key="11">
    <source>
        <dbReference type="ARBA" id="ARBA00022989"/>
    </source>
</evidence>
<dbReference type="PROSITE" id="PS50011">
    <property type="entry name" value="PROTEIN_KINASE_DOM"/>
    <property type="match status" value="1"/>
</dbReference>
<dbReference type="PROSITE" id="PS00107">
    <property type="entry name" value="PROTEIN_KINASE_ATP"/>
    <property type="match status" value="1"/>
</dbReference>
<feature type="domain" description="Protein kinase" evidence="23">
    <location>
        <begin position="880"/>
        <end position="1167"/>
    </location>
</feature>
<feature type="region of interest" description="Disordered" evidence="21">
    <location>
        <begin position="418"/>
        <end position="459"/>
    </location>
</feature>
<comment type="function">
    <text evidence="19">Receptor for basic fibroblast growth factor.</text>
</comment>
<evidence type="ECO:0000256" key="16">
    <source>
        <dbReference type="ARBA" id="ARBA00023180"/>
    </source>
</evidence>
<dbReference type="InterPro" id="IPR036179">
    <property type="entry name" value="Ig-like_dom_sf"/>
</dbReference>
<dbReference type="SMART" id="SM00409">
    <property type="entry name" value="IG"/>
    <property type="match status" value="4"/>
</dbReference>
<keyword evidence="5 22" id="KW-0812">Transmembrane</keyword>
<evidence type="ECO:0000256" key="2">
    <source>
        <dbReference type="ARBA" id="ARBA00011902"/>
    </source>
</evidence>
<dbReference type="InterPro" id="IPR008266">
    <property type="entry name" value="Tyr_kinase_AS"/>
</dbReference>
<keyword evidence="11 22" id="KW-1133">Transmembrane helix</keyword>
<dbReference type="InterPro" id="IPR001245">
    <property type="entry name" value="Ser-Thr/Tyr_kinase_cat_dom"/>
</dbReference>
<evidence type="ECO:0000256" key="18">
    <source>
        <dbReference type="ARBA" id="ARBA00051243"/>
    </source>
</evidence>
<dbReference type="PRINTS" id="PR00109">
    <property type="entry name" value="TYRKINASE"/>
</dbReference>
<feature type="compositionally biased region" description="Acidic residues" evidence="21">
    <location>
        <begin position="1184"/>
        <end position="1195"/>
    </location>
</feature>
<evidence type="ECO:0000256" key="13">
    <source>
        <dbReference type="ARBA" id="ARBA00023137"/>
    </source>
</evidence>
<proteinExistence type="predicted"/>
<feature type="region of interest" description="Disordered" evidence="21">
    <location>
        <begin position="1"/>
        <end position="28"/>
    </location>
</feature>
<evidence type="ECO:0000256" key="4">
    <source>
        <dbReference type="ARBA" id="ARBA00022679"/>
    </source>
</evidence>
<dbReference type="EC" id="2.7.10.1" evidence="2"/>
<feature type="domain" description="Ig-like" evidence="24">
    <location>
        <begin position="263"/>
        <end position="382"/>
    </location>
</feature>
<keyword evidence="14" id="KW-1015">Disulfide bond</keyword>
<keyword evidence="13" id="KW-0829">Tyrosine-protein kinase</keyword>
<dbReference type="PROSITE" id="PS00109">
    <property type="entry name" value="PROTEIN_KINASE_TYR"/>
    <property type="match status" value="1"/>
</dbReference>
<organism evidence="25 26">
    <name type="scientific">Spodoptera exigua</name>
    <name type="common">Beet armyworm</name>
    <name type="synonym">Noctua fulgens</name>
    <dbReference type="NCBI Taxonomy" id="7107"/>
    <lineage>
        <taxon>Eukaryota</taxon>
        <taxon>Metazoa</taxon>
        <taxon>Ecdysozoa</taxon>
        <taxon>Arthropoda</taxon>
        <taxon>Hexapoda</taxon>
        <taxon>Insecta</taxon>
        <taxon>Pterygota</taxon>
        <taxon>Neoptera</taxon>
        <taxon>Endopterygota</taxon>
        <taxon>Lepidoptera</taxon>
        <taxon>Glossata</taxon>
        <taxon>Ditrysia</taxon>
        <taxon>Noctuoidea</taxon>
        <taxon>Noctuidae</taxon>
        <taxon>Amphipyrinae</taxon>
        <taxon>Spodoptera</taxon>
    </lineage>
</organism>
<comment type="catalytic activity">
    <reaction evidence="18">
        <text>L-tyrosyl-[protein] + ATP = O-phospho-L-tyrosyl-[protein] + ADP + H(+)</text>
        <dbReference type="Rhea" id="RHEA:10596"/>
        <dbReference type="Rhea" id="RHEA-COMP:10136"/>
        <dbReference type="Rhea" id="RHEA-COMP:20101"/>
        <dbReference type="ChEBI" id="CHEBI:15378"/>
        <dbReference type="ChEBI" id="CHEBI:30616"/>
        <dbReference type="ChEBI" id="CHEBI:46858"/>
        <dbReference type="ChEBI" id="CHEBI:61978"/>
        <dbReference type="ChEBI" id="CHEBI:456216"/>
        <dbReference type="EC" id="2.7.10.1"/>
    </reaction>
</comment>
<dbReference type="InterPro" id="IPR020635">
    <property type="entry name" value="Tyr_kinase_cat_dom"/>
</dbReference>
<dbReference type="InterPro" id="IPR013098">
    <property type="entry name" value="Ig_I-set"/>
</dbReference>
<dbReference type="SMART" id="SM00408">
    <property type="entry name" value="IGc2"/>
    <property type="match status" value="3"/>
</dbReference>
<dbReference type="PANTHER" id="PTHR24416:SF550">
    <property type="entry name" value="FIBROBLAST GROWTH FACTOR RECEPTOR HOMOLOG 1-RELATED"/>
    <property type="match status" value="1"/>
</dbReference>
<dbReference type="SMART" id="SM00219">
    <property type="entry name" value="TyrKc"/>
    <property type="match status" value="1"/>
</dbReference>
<dbReference type="Gene3D" id="1.10.510.10">
    <property type="entry name" value="Transferase(Phosphotransferase) domain 1"/>
    <property type="match status" value="1"/>
</dbReference>
<evidence type="ECO:0000256" key="20">
    <source>
        <dbReference type="PROSITE-ProRule" id="PRU10141"/>
    </source>
</evidence>
<feature type="domain" description="Ig-like" evidence="24">
    <location>
        <begin position="463"/>
        <end position="538"/>
    </location>
</feature>
<dbReference type="Pfam" id="PF07714">
    <property type="entry name" value="PK_Tyr_Ser-Thr"/>
    <property type="match status" value="1"/>
</dbReference>
<keyword evidence="3" id="KW-0597">Phosphoprotein</keyword>
<dbReference type="InterPro" id="IPR050122">
    <property type="entry name" value="RTK"/>
</dbReference>
<dbReference type="PANTHER" id="PTHR24416">
    <property type="entry name" value="TYROSINE-PROTEIN KINASE RECEPTOR"/>
    <property type="match status" value="1"/>
</dbReference>
<keyword evidence="15" id="KW-0675">Receptor</keyword>
<feature type="compositionally biased region" description="Polar residues" evidence="21">
    <location>
        <begin position="18"/>
        <end position="28"/>
    </location>
</feature>
<evidence type="ECO:0000256" key="6">
    <source>
        <dbReference type="ARBA" id="ARBA00022729"/>
    </source>
</evidence>
<evidence type="ECO:0000313" key="26">
    <source>
        <dbReference type="Proteomes" id="UP000648187"/>
    </source>
</evidence>
<dbReference type="GO" id="GO:0043235">
    <property type="term" value="C:receptor complex"/>
    <property type="evidence" value="ECO:0007669"/>
    <property type="project" value="TreeGrafter"/>
</dbReference>
<feature type="domain" description="Ig-like" evidence="24">
    <location>
        <begin position="638"/>
        <end position="748"/>
    </location>
</feature>
<dbReference type="SUPFAM" id="SSF56112">
    <property type="entry name" value="Protein kinase-like (PK-like)"/>
    <property type="match status" value="1"/>
</dbReference>
<dbReference type="InterPro" id="IPR017441">
    <property type="entry name" value="Protein_kinase_ATP_BS"/>
</dbReference>
<dbReference type="InterPro" id="IPR000719">
    <property type="entry name" value="Prot_kinase_dom"/>
</dbReference>
<evidence type="ECO:0000259" key="24">
    <source>
        <dbReference type="PROSITE" id="PS50835"/>
    </source>
</evidence>
<keyword evidence="10 20" id="KW-0067">ATP-binding</keyword>
<keyword evidence="7" id="KW-0677">Repeat</keyword>
<dbReference type="Gene3D" id="3.30.200.20">
    <property type="entry name" value="Phosphorylase Kinase, domain 1"/>
    <property type="match status" value="1"/>
</dbReference>
<evidence type="ECO:0000256" key="19">
    <source>
        <dbReference type="ARBA" id="ARBA00056965"/>
    </source>
</evidence>
<evidence type="ECO:0000256" key="5">
    <source>
        <dbReference type="ARBA" id="ARBA00022692"/>
    </source>
</evidence>
<dbReference type="FunFam" id="1.10.510.10:FF:000007">
    <property type="entry name" value="Fibroblast growth factor receptor"/>
    <property type="match status" value="1"/>
</dbReference>
<keyword evidence="4" id="KW-0808">Transferase</keyword>